<evidence type="ECO:0000313" key="3">
    <source>
        <dbReference type="Proteomes" id="UP000443153"/>
    </source>
</evidence>
<dbReference type="GO" id="GO:0003677">
    <property type="term" value="F:DNA binding"/>
    <property type="evidence" value="ECO:0007669"/>
    <property type="project" value="InterPro"/>
</dbReference>
<keyword evidence="3" id="KW-1185">Reference proteome</keyword>
<comment type="caution">
    <text evidence="2">The sequence shown here is derived from an EMBL/GenBank/DDBJ whole genome shotgun (WGS) entry which is preliminary data.</text>
</comment>
<protein>
    <submittedName>
        <fullName evidence="2">Helix-turn-helix domain-containing protein</fullName>
    </submittedName>
</protein>
<name>A0A6I2MQJ4_9FLAO</name>
<organism evidence="2 3">
    <name type="scientific">Maribacter luteus</name>
    <dbReference type="NCBI Taxonomy" id="2594478"/>
    <lineage>
        <taxon>Bacteria</taxon>
        <taxon>Pseudomonadati</taxon>
        <taxon>Bacteroidota</taxon>
        <taxon>Flavobacteriia</taxon>
        <taxon>Flavobacteriales</taxon>
        <taxon>Flavobacteriaceae</taxon>
        <taxon>Maribacter</taxon>
    </lineage>
</organism>
<dbReference type="EMBL" id="WKJH01000021">
    <property type="protein sequence ID" value="MRX65097.1"/>
    <property type="molecule type" value="Genomic_DNA"/>
</dbReference>
<dbReference type="AlphaFoldDB" id="A0A6I2MQJ4"/>
<accession>A0A6I2MQJ4</accession>
<dbReference type="Proteomes" id="UP000443153">
    <property type="component" value="Unassembled WGS sequence"/>
</dbReference>
<dbReference type="SUPFAM" id="SSF47413">
    <property type="entry name" value="lambda repressor-like DNA-binding domains"/>
    <property type="match status" value="1"/>
</dbReference>
<dbReference type="InterPro" id="IPR001387">
    <property type="entry name" value="Cro/C1-type_HTH"/>
</dbReference>
<proteinExistence type="predicted"/>
<dbReference type="CDD" id="cd00093">
    <property type="entry name" value="HTH_XRE"/>
    <property type="match status" value="1"/>
</dbReference>
<dbReference type="Gene3D" id="1.10.260.40">
    <property type="entry name" value="lambda repressor-like DNA-binding domains"/>
    <property type="match status" value="1"/>
</dbReference>
<feature type="domain" description="HTH cro/C1-type" evidence="1">
    <location>
        <begin position="19"/>
        <end position="74"/>
    </location>
</feature>
<reference evidence="2 3" key="1">
    <citation type="submission" date="2019-11" db="EMBL/GenBank/DDBJ databases">
        <title>Maribacter lutea sp. nov., a marine bacterium isolated from intertidal sand.</title>
        <authorList>
            <person name="Liu A."/>
        </authorList>
    </citation>
    <scope>NUCLEOTIDE SEQUENCE [LARGE SCALE GENOMIC DNA]</scope>
    <source>
        <strain evidence="2 3">RZ05</strain>
    </source>
</reference>
<evidence type="ECO:0000313" key="2">
    <source>
        <dbReference type="EMBL" id="MRX65097.1"/>
    </source>
</evidence>
<dbReference type="InterPro" id="IPR010982">
    <property type="entry name" value="Lambda_DNA-bd_dom_sf"/>
</dbReference>
<dbReference type="RefSeq" id="WP_154367598.1">
    <property type="nucleotide sequence ID" value="NZ_WKJH01000021.1"/>
</dbReference>
<evidence type="ECO:0000259" key="1">
    <source>
        <dbReference type="PROSITE" id="PS50943"/>
    </source>
</evidence>
<gene>
    <name evidence="2" type="ORF">GJ691_13105</name>
</gene>
<dbReference type="PROSITE" id="PS50943">
    <property type="entry name" value="HTH_CROC1"/>
    <property type="match status" value="1"/>
</dbReference>
<sequence>MQKTKNNENNDASKDSKKMEDLLQALGISANYLAEKVGTSHGAIYHIKNGVNNISNGMIERIIKAFPNVNHKYLKYDHLPILLNDNEVKEQMELLNIKPKNDVTLNTIQRYLETPNQLDRIEQKLNLLLKQSGIAYD</sequence>
<dbReference type="SMART" id="SM00530">
    <property type="entry name" value="HTH_XRE"/>
    <property type="match status" value="1"/>
</dbReference>
<dbReference type="Pfam" id="PF01381">
    <property type="entry name" value="HTH_3"/>
    <property type="match status" value="1"/>
</dbReference>
<dbReference type="OrthoDB" id="1446231at2"/>